<proteinExistence type="predicted"/>
<evidence type="ECO:0008006" key="3">
    <source>
        <dbReference type="Google" id="ProtNLM"/>
    </source>
</evidence>
<comment type="caution">
    <text evidence="1">The sequence shown here is derived from an EMBL/GenBank/DDBJ whole genome shotgun (WGS) entry which is preliminary data.</text>
</comment>
<reference evidence="1 2" key="1">
    <citation type="submission" date="2024-02" db="EMBL/GenBank/DDBJ databases">
        <authorList>
            <person name="Chen Y."/>
            <person name="Shah S."/>
            <person name="Dougan E. K."/>
            <person name="Thang M."/>
            <person name="Chan C."/>
        </authorList>
    </citation>
    <scope>NUCLEOTIDE SEQUENCE [LARGE SCALE GENOMIC DNA]</scope>
</reference>
<gene>
    <name evidence="1" type="ORF">SCF082_LOCUS40320</name>
</gene>
<dbReference type="EMBL" id="CAXAMM010039241">
    <property type="protein sequence ID" value="CAK9085092.1"/>
    <property type="molecule type" value="Genomic_DNA"/>
</dbReference>
<accession>A0ABP0QA44</accession>
<dbReference type="Proteomes" id="UP001642464">
    <property type="component" value="Unassembled WGS sequence"/>
</dbReference>
<protein>
    <recommendedName>
        <fullName evidence="3">Peptidase S54 rhomboid domain-containing protein</fullName>
    </recommendedName>
</protein>
<evidence type="ECO:0000313" key="1">
    <source>
        <dbReference type="EMBL" id="CAK9085092.1"/>
    </source>
</evidence>
<keyword evidence="2" id="KW-1185">Reference proteome</keyword>
<sequence>MLFVLDLAFAYVSASPDNETSHSAHFGGYASGVVLGVLMGRNLDEEEAQQHAKTLRGERILQAVLASIGTNMSIVEYRGCGEGDGAFTAKRQ</sequence>
<name>A0ABP0QA44_9DINO</name>
<organism evidence="1 2">
    <name type="scientific">Durusdinium trenchii</name>
    <dbReference type="NCBI Taxonomy" id="1381693"/>
    <lineage>
        <taxon>Eukaryota</taxon>
        <taxon>Sar</taxon>
        <taxon>Alveolata</taxon>
        <taxon>Dinophyceae</taxon>
        <taxon>Suessiales</taxon>
        <taxon>Symbiodiniaceae</taxon>
        <taxon>Durusdinium</taxon>
    </lineage>
</organism>
<evidence type="ECO:0000313" key="2">
    <source>
        <dbReference type="Proteomes" id="UP001642464"/>
    </source>
</evidence>